<comment type="catalytic activity">
    <reaction evidence="10">
        <text>an acyl-CoA + a 1,2-diacyl-sn-glycerol = a triacyl-sn-glycerol + CoA</text>
        <dbReference type="Rhea" id="RHEA:10868"/>
        <dbReference type="ChEBI" id="CHEBI:17815"/>
        <dbReference type="ChEBI" id="CHEBI:57287"/>
        <dbReference type="ChEBI" id="CHEBI:58342"/>
        <dbReference type="ChEBI" id="CHEBI:64615"/>
        <dbReference type="EC" id="2.3.1.20"/>
    </reaction>
</comment>
<accession>A0ABW4XNB5</accession>
<proteinExistence type="inferred from homology"/>
<organism evidence="13 14">
    <name type="scientific">Corallincola platygyrae</name>
    <dbReference type="NCBI Taxonomy" id="1193278"/>
    <lineage>
        <taxon>Bacteria</taxon>
        <taxon>Pseudomonadati</taxon>
        <taxon>Pseudomonadota</taxon>
        <taxon>Gammaproteobacteria</taxon>
        <taxon>Alteromonadales</taxon>
        <taxon>Psychromonadaceae</taxon>
        <taxon>Corallincola</taxon>
    </lineage>
</organism>
<dbReference type="PANTHER" id="PTHR31650:SF1">
    <property type="entry name" value="WAX ESTER SYNTHASE_DIACYLGLYCEROL ACYLTRANSFERASE 4-RELATED"/>
    <property type="match status" value="1"/>
</dbReference>
<dbReference type="EMBL" id="JBHUHT010000009">
    <property type="protein sequence ID" value="MFD2095524.1"/>
    <property type="molecule type" value="Genomic_DNA"/>
</dbReference>
<evidence type="ECO:0000256" key="1">
    <source>
        <dbReference type="ARBA" id="ARBA00004771"/>
    </source>
</evidence>
<sequence>MPGLSLMDTAFVWFESDETPMHVTGLVFLQPPKDETEGFARRLYSWLLMQDEVAPPFCWRLNMKYSNLPDWKVSDAVQLDDHVRLETMAEPGDRSQLMALVARYHARRLDRSRPPWELLLIDGLEDGQIALAVKVHHALADGMRASGIFINSCSESPDEIVKPFWTQSLVPEKCEDDEVGMVEAWLDAVYKLSKQAFTLPGLFRIGSTLAMSALNLKPSALTTPFTAPKTAFNRKPEQGRSICVGRFPLASFKQISRLTGASMNDVALAVCDIALQRYLKAQDMQPGKPLVALMPVNLRKEGDIHSACNKMSIGLVEMGKPEDTPLERLAAIQASSKGVKEEALDLSPKAYVNYSILVNAAALLGGKLNVNGVVPPASNLIISNLPGPQSPRYFMGARMTEVYPLSLLLPGQSLNITLYSYDGWVHFGLVGCNTSLPEFEQISGYLTEAMAGLEQDVLNTAVNLVTDQLLLIQEDDTSSVSD</sequence>
<dbReference type="EC" id="2.3.1.20" evidence="4"/>
<comment type="pathway">
    <text evidence="1">Glycerolipid metabolism; triacylglycerol biosynthesis.</text>
</comment>
<comment type="caution">
    <text evidence="13">The sequence shown here is derived from an EMBL/GenBank/DDBJ whole genome shotgun (WGS) entry which is preliminary data.</text>
</comment>
<dbReference type="Proteomes" id="UP001597380">
    <property type="component" value="Unassembled WGS sequence"/>
</dbReference>
<dbReference type="Pfam" id="PF06974">
    <property type="entry name" value="WS_DGAT_C"/>
    <property type="match status" value="1"/>
</dbReference>
<keyword evidence="7" id="KW-0319">Glycerol metabolism</keyword>
<reference evidence="14" key="1">
    <citation type="journal article" date="2019" name="Int. J. Syst. Evol. Microbiol.">
        <title>The Global Catalogue of Microorganisms (GCM) 10K type strain sequencing project: providing services to taxonomists for standard genome sequencing and annotation.</title>
        <authorList>
            <consortium name="The Broad Institute Genomics Platform"/>
            <consortium name="The Broad Institute Genome Sequencing Center for Infectious Disease"/>
            <person name="Wu L."/>
            <person name="Ma J."/>
        </authorList>
    </citation>
    <scope>NUCLEOTIDE SEQUENCE [LARGE SCALE GENOMIC DNA]</scope>
    <source>
        <strain evidence="14">CGMCC 1.10992</strain>
    </source>
</reference>
<dbReference type="PANTHER" id="PTHR31650">
    <property type="entry name" value="O-ACYLTRANSFERASE (WSD1-LIKE) FAMILY PROTEIN"/>
    <property type="match status" value="1"/>
</dbReference>
<keyword evidence="5" id="KW-0444">Lipid biosynthesis</keyword>
<evidence type="ECO:0000256" key="8">
    <source>
        <dbReference type="ARBA" id="ARBA00023098"/>
    </source>
</evidence>
<evidence type="ECO:0000256" key="5">
    <source>
        <dbReference type="ARBA" id="ARBA00022516"/>
    </source>
</evidence>
<dbReference type="InterPro" id="IPR009721">
    <property type="entry name" value="O-acyltransferase_WSD1_C"/>
</dbReference>
<evidence type="ECO:0000256" key="9">
    <source>
        <dbReference type="ARBA" id="ARBA00023315"/>
    </source>
</evidence>
<gene>
    <name evidence="13" type="ORF">ACFSJ3_05955</name>
</gene>
<evidence type="ECO:0000256" key="6">
    <source>
        <dbReference type="ARBA" id="ARBA00022679"/>
    </source>
</evidence>
<evidence type="ECO:0000256" key="2">
    <source>
        <dbReference type="ARBA" id="ARBA00005189"/>
    </source>
</evidence>
<keyword evidence="6" id="KW-0808">Transferase</keyword>
<evidence type="ECO:0000259" key="11">
    <source>
        <dbReference type="Pfam" id="PF03007"/>
    </source>
</evidence>
<dbReference type="NCBIfam" id="TIGR02946">
    <property type="entry name" value="acyl_WS_DGAT"/>
    <property type="match status" value="1"/>
</dbReference>
<evidence type="ECO:0000256" key="7">
    <source>
        <dbReference type="ARBA" id="ARBA00022798"/>
    </source>
</evidence>
<dbReference type="InterPro" id="IPR045034">
    <property type="entry name" value="O-acyltransferase_WSD1-like"/>
</dbReference>
<comment type="similarity">
    <text evidence="3">Belongs to the long-chain O-acyltransferase family.</text>
</comment>
<evidence type="ECO:0000313" key="13">
    <source>
        <dbReference type="EMBL" id="MFD2095524.1"/>
    </source>
</evidence>
<dbReference type="RefSeq" id="WP_345340404.1">
    <property type="nucleotide sequence ID" value="NZ_BAABLI010000014.1"/>
</dbReference>
<evidence type="ECO:0000313" key="14">
    <source>
        <dbReference type="Proteomes" id="UP001597380"/>
    </source>
</evidence>
<protein>
    <recommendedName>
        <fullName evidence="4">diacylglycerol O-acyltransferase</fullName>
        <ecNumber evidence="4">2.3.1.20</ecNumber>
    </recommendedName>
</protein>
<comment type="pathway">
    <text evidence="2">Lipid metabolism.</text>
</comment>
<keyword evidence="8" id="KW-0443">Lipid metabolism</keyword>
<dbReference type="SUPFAM" id="SSF52777">
    <property type="entry name" value="CoA-dependent acyltransferases"/>
    <property type="match status" value="1"/>
</dbReference>
<dbReference type="InterPro" id="IPR014292">
    <property type="entry name" value="Acyl_transf_WS/DGAT"/>
</dbReference>
<evidence type="ECO:0000256" key="10">
    <source>
        <dbReference type="ARBA" id="ARBA00048109"/>
    </source>
</evidence>
<evidence type="ECO:0000256" key="4">
    <source>
        <dbReference type="ARBA" id="ARBA00013244"/>
    </source>
</evidence>
<dbReference type="Pfam" id="PF03007">
    <property type="entry name" value="WS_DGAT_cat"/>
    <property type="match status" value="1"/>
</dbReference>
<dbReference type="InterPro" id="IPR004255">
    <property type="entry name" value="O-acyltransferase_WSD1_N"/>
</dbReference>
<keyword evidence="14" id="KW-1185">Reference proteome</keyword>
<evidence type="ECO:0000259" key="12">
    <source>
        <dbReference type="Pfam" id="PF06974"/>
    </source>
</evidence>
<evidence type="ECO:0000256" key="3">
    <source>
        <dbReference type="ARBA" id="ARBA00009587"/>
    </source>
</evidence>
<feature type="domain" description="O-acyltransferase WSD1-like N-terminal" evidence="11">
    <location>
        <begin position="4"/>
        <end position="267"/>
    </location>
</feature>
<keyword evidence="9" id="KW-0012">Acyltransferase</keyword>
<feature type="domain" description="O-acyltransferase WSD1 C-terminal" evidence="12">
    <location>
        <begin position="309"/>
        <end position="453"/>
    </location>
</feature>
<name>A0ABW4XNB5_9GAMM</name>